<keyword evidence="1" id="KW-1133">Transmembrane helix</keyword>
<organism evidence="2 3">
    <name type="scientific">Capnocytophaga leadbetteri</name>
    <dbReference type="NCBI Taxonomy" id="327575"/>
    <lineage>
        <taxon>Bacteria</taxon>
        <taxon>Pseudomonadati</taxon>
        <taxon>Bacteroidota</taxon>
        <taxon>Flavobacteriia</taxon>
        <taxon>Flavobacteriales</taxon>
        <taxon>Flavobacteriaceae</taxon>
        <taxon>Capnocytophaga</taxon>
    </lineage>
</organism>
<dbReference type="AlphaFoldDB" id="A0A250FFN4"/>
<dbReference type="Pfam" id="PF25589">
    <property type="entry name" value="DUF7935"/>
    <property type="match status" value="1"/>
</dbReference>
<dbReference type="Proteomes" id="UP000217276">
    <property type="component" value="Chromosome"/>
</dbReference>
<gene>
    <name evidence="2" type="ORF">CGC53_10805</name>
</gene>
<keyword evidence="3" id="KW-1185">Reference proteome</keyword>
<keyword evidence="1" id="KW-0472">Membrane</keyword>
<keyword evidence="1" id="KW-0812">Transmembrane</keyword>
<dbReference type="EMBL" id="CP022384">
    <property type="protein sequence ID" value="ATA82796.1"/>
    <property type="molecule type" value="Genomic_DNA"/>
</dbReference>
<protein>
    <submittedName>
        <fullName evidence="2">Uncharacterized protein</fullName>
    </submittedName>
</protein>
<dbReference type="KEGG" id="clk:CGC53_10805"/>
<dbReference type="InterPro" id="IPR057695">
    <property type="entry name" value="DUF7935"/>
</dbReference>
<reference evidence="3" key="1">
    <citation type="submission" date="2017-06" db="EMBL/GenBank/DDBJ databases">
        <title>Capnocytophaga spp. assemblies.</title>
        <authorList>
            <person name="Gulvik C.A."/>
        </authorList>
    </citation>
    <scope>NUCLEOTIDE SEQUENCE [LARGE SCALE GENOMIC DNA]</scope>
    <source>
        <strain evidence="3">H6253</strain>
    </source>
</reference>
<proteinExistence type="predicted"/>
<evidence type="ECO:0000313" key="2">
    <source>
        <dbReference type="EMBL" id="ATA82796.1"/>
    </source>
</evidence>
<feature type="transmembrane region" description="Helical" evidence="1">
    <location>
        <begin position="6"/>
        <end position="26"/>
    </location>
</feature>
<name>A0A250FFN4_9FLAO</name>
<dbReference type="RefSeq" id="WP_095914764.1">
    <property type="nucleotide sequence ID" value="NZ_CAUUPF010000006.1"/>
</dbReference>
<evidence type="ECO:0000256" key="1">
    <source>
        <dbReference type="SAM" id="Phobius"/>
    </source>
</evidence>
<sequence length="173" mass="20435">MTDQIITLVMYCIPALVVGAVAFYFFRIHIENEDRKRMFLLQQETYKFTFPIKLQAYERMTLFLERITPQQLFLRIPPGDLTKKEYEILLTNTIDQEFEHNLAQQIYLSPNLWNIIRTAKAATIQLIRKAAYNESVKDAPEMVEAIFKEFIDRTTPSANALSHLKEEVRQFLR</sequence>
<evidence type="ECO:0000313" key="3">
    <source>
        <dbReference type="Proteomes" id="UP000217276"/>
    </source>
</evidence>
<accession>A0A250FFN4</accession>